<dbReference type="GO" id="GO:0009234">
    <property type="term" value="P:menaquinone biosynthetic process"/>
    <property type="evidence" value="ECO:0007669"/>
    <property type="project" value="UniProtKB-UniRule"/>
</dbReference>
<comment type="function">
    <text evidence="4">Catalyzes the conversion of chorismate to isochorismate.</text>
</comment>
<organism evidence="6 7">
    <name type="scientific">Priestia flexa</name>
    <dbReference type="NCBI Taxonomy" id="86664"/>
    <lineage>
        <taxon>Bacteria</taxon>
        <taxon>Bacillati</taxon>
        <taxon>Bacillota</taxon>
        <taxon>Bacilli</taxon>
        <taxon>Bacillales</taxon>
        <taxon>Bacillaceae</taxon>
        <taxon>Priestia</taxon>
    </lineage>
</organism>
<comment type="similarity">
    <text evidence="2 4">Belongs to the isochorismate synthase family.</text>
</comment>
<name>A0A8I1SMV0_9BACI</name>
<evidence type="ECO:0000256" key="1">
    <source>
        <dbReference type="ARBA" id="ARBA00000799"/>
    </source>
</evidence>
<dbReference type="InterPro" id="IPR004561">
    <property type="entry name" value="IsoChor_synthase"/>
</dbReference>
<dbReference type="EC" id="5.4.4.2" evidence="4"/>
<dbReference type="UniPathway" id="UPA01057">
    <property type="reaction ID" value="UER00163"/>
</dbReference>
<feature type="binding site" evidence="4">
    <location>
        <position position="318"/>
    </location>
    <ligand>
        <name>Mg(2+)</name>
        <dbReference type="ChEBI" id="CHEBI:18420"/>
    </ligand>
</feature>
<dbReference type="HAMAP" id="MF_01935">
    <property type="entry name" value="MenF"/>
    <property type="match status" value="1"/>
</dbReference>
<dbReference type="GO" id="GO:0008909">
    <property type="term" value="F:isochorismate synthase activity"/>
    <property type="evidence" value="ECO:0007669"/>
    <property type="project" value="UniProtKB-UniRule"/>
</dbReference>
<evidence type="ECO:0000259" key="5">
    <source>
        <dbReference type="Pfam" id="PF00425"/>
    </source>
</evidence>
<proteinExistence type="inferred from homology"/>
<dbReference type="PANTHER" id="PTHR42839:SF1">
    <property type="entry name" value="ISOCHORISMATE SYNTHASE MENF"/>
    <property type="match status" value="1"/>
</dbReference>
<evidence type="ECO:0000256" key="3">
    <source>
        <dbReference type="ARBA" id="ARBA00023235"/>
    </source>
</evidence>
<dbReference type="PANTHER" id="PTHR42839">
    <property type="entry name" value="ISOCHORISMATE SYNTHASE ENTC"/>
    <property type="match status" value="1"/>
</dbReference>
<evidence type="ECO:0000313" key="7">
    <source>
        <dbReference type="Proteomes" id="UP000664578"/>
    </source>
</evidence>
<dbReference type="InterPro" id="IPR015890">
    <property type="entry name" value="Chorismate_C"/>
</dbReference>
<comment type="pathway">
    <text evidence="4">Quinol/quinone metabolism; menaquinone biosynthesis.</text>
</comment>
<keyword evidence="4" id="KW-0479">Metal-binding</keyword>
<dbReference type="InterPro" id="IPR005801">
    <property type="entry name" value="ADC_synthase"/>
</dbReference>
<evidence type="ECO:0000256" key="4">
    <source>
        <dbReference type="HAMAP-Rule" id="MF_01935"/>
    </source>
</evidence>
<keyword evidence="4" id="KW-0460">Magnesium</keyword>
<keyword evidence="3 4" id="KW-0413">Isomerase</keyword>
<comment type="caution">
    <text evidence="6">The sequence shown here is derived from an EMBL/GenBank/DDBJ whole genome shotgun (WGS) entry which is preliminary data.</text>
</comment>
<comment type="cofactor">
    <cofactor evidence="4">
        <name>Mg(2+)</name>
        <dbReference type="ChEBI" id="CHEBI:18420"/>
    </cofactor>
</comment>
<evidence type="ECO:0000313" key="6">
    <source>
        <dbReference type="EMBL" id="MBN8250791.1"/>
    </source>
</evidence>
<dbReference type="GO" id="GO:0009697">
    <property type="term" value="P:salicylic acid biosynthetic process"/>
    <property type="evidence" value="ECO:0007669"/>
    <property type="project" value="TreeGrafter"/>
</dbReference>
<dbReference type="Proteomes" id="UP000664578">
    <property type="component" value="Unassembled WGS sequence"/>
</dbReference>
<dbReference type="UniPathway" id="UPA00079"/>
<dbReference type="NCBIfam" id="TIGR00543">
    <property type="entry name" value="isochor_syn"/>
    <property type="match status" value="1"/>
</dbReference>
<comment type="catalytic activity">
    <reaction evidence="1 4">
        <text>chorismate = isochorismate</text>
        <dbReference type="Rhea" id="RHEA:18985"/>
        <dbReference type="ChEBI" id="CHEBI:29748"/>
        <dbReference type="ChEBI" id="CHEBI:29780"/>
        <dbReference type="EC" id="5.4.4.2"/>
    </reaction>
</comment>
<dbReference type="SUPFAM" id="SSF56322">
    <property type="entry name" value="ADC synthase"/>
    <property type="match status" value="1"/>
</dbReference>
<comment type="pathway">
    <text evidence="4">Quinol/quinone metabolism; 1,4-dihydroxy-2-naphthoate biosynthesis; 1,4-dihydroxy-2-naphthoate from chorismate: step 1/7.</text>
</comment>
<dbReference type="Gene3D" id="3.60.120.10">
    <property type="entry name" value="Anthranilate synthase"/>
    <property type="match status" value="1"/>
</dbReference>
<sequence length="473" mass="53900">MIAITEQLIHDHLSKAIECARNESNTKLVSVVKKVRPIDPLIFYANGYRQFCKERFFWRDPNQQYTFVGLGRAYTLSSKEGSARFFDTEKQWKRFKKDILYTNNVEFPNGTGPLLFGGFSFDPYQKKDSYWTDFSNSKFVIPSVLYTEADGNGYLSINIKVSGEDNIQDHLKHIEELEGLLINQEYDGSSYSSPLLLTKEEIDVQRFTKNVQNATSLIQQEKIEKVVLARQLKATFTEAISTEYVIQRLLREQPTSYTFIFENENQHFVGASPERLVQKEGDYVFSTCLAGSIKRGKTRKEDALLGDELLNDQKNLIEHDVVVHMIKEAMDAYCMEVEIPMQPTLYKTKHIQHLYTPVRGKIKKDVTLFSLLKELHPTPALGGYPQKESLSIIRKLEPFDRGWYAAPIGWIDINGNGEFIVGIRSGVIERQQAMLFAGCGIVADSTPESEYEETTIKFNPMLSALGGIASGPY</sequence>
<dbReference type="InterPro" id="IPR034681">
    <property type="entry name" value="MenF"/>
</dbReference>
<feature type="active site" description="Proton acceptor" evidence="4">
    <location>
        <position position="225"/>
    </location>
</feature>
<feature type="domain" description="Chorismate-utilising enzyme C-terminal" evidence="5">
    <location>
        <begin position="205"/>
        <end position="457"/>
    </location>
</feature>
<dbReference type="EMBL" id="JAEMWV010000001">
    <property type="protein sequence ID" value="MBN8250791.1"/>
    <property type="molecule type" value="Genomic_DNA"/>
</dbReference>
<feature type="active site" description="Proton donor" evidence="4">
    <location>
        <position position="274"/>
    </location>
</feature>
<feature type="binding site" evidence="4">
    <location>
        <position position="453"/>
    </location>
    <ligand>
        <name>Mg(2+)</name>
        <dbReference type="ChEBI" id="CHEBI:18420"/>
    </ligand>
</feature>
<dbReference type="Pfam" id="PF00425">
    <property type="entry name" value="Chorismate_bind"/>
    <property type="match status" value="1"/>
</dbReference>
<dbReference type="GO" id="GO:0000287">
    <property type="term" value="F:magnesium ion binding"/>
    <property type="evidence" value="ECO:0007669"/>
    <property type="project" value="UniProtKB-UniRule"/>
</dbReference>
<accession>A0A8I1SMV0</accession>
<gene>
    <name evidence="4" type="primary">menF</name>
    <name evidence="6" type="ORF">JF537_04245</name>
</gene>
<keyword evidence="4" id="KW-0474">Menaquinone biosynthesis</keyword>
<protein>
    <recommendedName>
        <fullName evidence="4">Isochorismate synthase MenF</fullName>
        <ecNumber evidence="4">5.4.4.2</ecNumber>
    </recommendedName>
    <alternativeName>
        <fullName evidence="4">Isochorismate mutase</fullName>
    </alternativeName>
</protein>
<dbReference type="AlphaFoldDB" id="A0A8I1SMV0"/>
<reference evidence="6" key="1">
    <citation type="submission" date="2020-12" db="EMBL/GenBank/DDBJ databases">
        <title>PHA producing bacteria isolated from mangrove.</title>
        <authorList>
            <person name="Zheng W."/>
            <person name="Yu S."/>
            <person name="Huang Y."/>
        </authorList>
    </citation>
    <scope>NUCLEOTIDE SEQUENCE</scope>
    <source>
        <strain evidence="6">GN22-4</strain>
    </source>
</reference>
<evidence type="ECO:0000256" key="2">
    <source>
        <dbReference type="ARBA" id="ARBA00005297"/>
    </source>
</evidence>
<dbReference type="GeneID" id="93684107"/>
<dbReference type="RefSeq" id="WP_144594113.1">
    <property type="nucleotide sequence ID" value="NZ_CM125968.1"/>
</dbReference>